<dbReference type="GO" id="GO:0016020">
    <property type="term" value="C:membrane"/>
    <property type="evidence" value="ECO:0007669"/>
    <property type="project" value="TreeGrafter"/>
</dbReference>
<accession>A0A4R0MXR7</accession>
<comment type="caution">
    <text evidence="3">The sequence shown here is derived from an EMBL/GenBank/DDBJ whole genome shotgun (WGS) entry which is preliminary data.</text>
</comment>
<evidence type="ECO:0000313" key="4">
    <source>
        <dbReference type="Proteomes" id="UP000292884"/>
    </source>
</evidence>
<sequence>MKKAIVIGATSGIGKALALLLADNGYKVGITGRRENLLAKLDNEKPDSFYYLPFDVTAENLEENLNIITEQLGGLDLLIYSSGVGELNSNLKIDIELPTIDVNVVGFNKAVVWAYQYFEKQKSGQIATISSIAGLRGSAFAPAYNASKAYQINYLEGLRQKAKKQKLTISITDIRAGFVDTKMAKGPGKFWVATTKKAALQIFNAIKAKKSVIYVTKRWRIIAWLLKLMPRFLYERM</sequence>
<proteinExistence type="inferred from homology"/>
<dbReference type="RefSeq" id="WP_131553030.1">
    <property type="nucleotide sequence ID" value="NZ_SJSK01000002.1"/>
</dbReference>
<dbReference type="GO" id="GO:0016491">
    <property type="term" value="F:oxidoreductase activity"/>
    <property type="evidence" value="ECO:0007669"/>
    <property type="project" value="UniProtKB-KW"/>
</dbReference>
<dbReference type="Proteomes" id="UP000292884">
    <property type="component" value="Unassembled WGS sequence"/>
</dbReference>
<keyword evidence="2" id="KW-0560">Oxidoreductase</keyword>
<reference evidence="3 4" key="1">
    <citation type="submission" date="2019-02" db="EMBL/GenBank/DDBJ databases">
        <title>Pedobacter sp. RP-1-13 sp. nov., isolated from Arctic soil.</title>
        <authorList>
            <person name="Dahal R.H."/>
        </authorList>
    </citation>
    <scope>NUCLEOTIDE SEQUENCE [LARGE SCALE GENOMIC DNA]</scope>
    <source>
        <strain evidence="3 4">RP-1-13</strain>
    </source>
</reference>
<comment type="similarity">
    <text evidence="1">Belongs to the short-chain dehydrogenases/reductases (SDR) family.</text>
</comment>
<evidence type="ECO:0000313" key="3">
    <source>
        <dbReference type="EMBL" id="TCC92089.1"/>
    </source>
</evidence>
<name>A0A4R0MXR7_9SPHI</name>
<gene>
    <name evidence="3" type="ORF">EZ428_10175</name>
</gene>
<dbReference type="PRINTS" id="PR00081">
    <property type="entry name" value="GDHRDH"/>
</dbReference>
<evidence type="ECO:0000256" key="2">
    <source>
        <dbReference type="ARBA" id="ARBA00023002"/>
    </source>
</evidence>
<dbReference type="Pfam" id="PF00106">
    <property type="entry name" value="adh_short"/>
    <property type="match status" value="1"/>
</dbReference>
<dbReference type="InterPro" id="IPR002347">
    <property type="entry name" value="SDR_fam"/>
</dbReference>
<dbReference type="AlphaFoldDB" id="A0A4R0MXR7"/>
<protein>
    <submittedName>
        <fullName evidence="3">SDR family NAD(P)-dependent oxidoreductase</fullName>
    </submittedName>
</protein>
<dbReference type="OrthoDB" id="822355at2"/>
<dbReference type="PANTHER" id="PTHR44196:SF3">
    <property type="entry name" value="SHORT CHAIN DEHYDROGENASE FAMILY PROTEIN"/>
    <property type="match status" value="1"/>
</dbReference>
<dbReference type="PANTHER" id="PTHR44196">
    <property type="entry name" value="DEHYDROGENASE/REDUCTASE SDR FAMILY MEMBER 7B"/>
    <property type="match status" value="1"/>
</dbReference>
<keyword evidence="4" id="KW-1185">Reference proteome</keyword>
<evidence type="ECO:0000256" key="1">
    <source>
        <dbReference type="ARBA" id="ARBA00006484"/>
    </source>
</evidence>
<organism evidence="3 4">
    <name type="scientific">Pedobacter frigiditerrae</name>
    <dbReference type="NCBI Taxonomy" id="2530452"/>
    <lineage>
        <taxon>Bacteria</taxon>
        <taxon>Pseudomonadati</taxon>
        <taxon>Bacteroidota</taxon>
        <taxon>Sphingobacteriia</taxon>
        <taxon>Sphingobacteriales</taxon>
        <taxon>Sphingobacteriaceae</taxon>
        <taxon>Pedobacter</taxon>
    </lineage>
</organism>
<dbReference type="EMBL" id="SJSK01000002">
    <property type="protein sequence ID" value="TCC92089.1"/>
    <property type="molecule type" value="Genomic_DNA"/>
</dbReference>
<dbReference type="InterPro" id="IPR036291">
    <property type="entry name" value="NAD(P)-bd_dom_sf"/>
</dbReference>
<dbReference type="Gene3D" id="3.40.50.720">
    <property type="entry name" value="NAD(P)-binding Rossmann-like Domain"/>
    <property type="match status" value="1"/>
</dbReference>
<dbReference type="SUPFAM" id="SSF51735">
    <property type="entry name" value="NAD(P)-binding Rossmann-fold domains"/>
    <property type="match status" value="1"/>
</dbReference>